<proteinExistence type="predicted"/>
<gene>
    <name evidence="1" type="ORF">FJU31_15015</name>
</gene>
<keyword evidence="2" id="KW-1185">Reference proteome</keyword>
<evidence type="ECO:0000313" key="1">
    <source>
        <dbReference type="EMBL" id="KAA8995474.1"/>
    </source>
</evidence>
<dbReference type="Gene3D" id="2.60.40.1090">
    <property type="entry name" value="Fimbrial-type adhesion domain"/>
    <property type="match status" value="1"/>
</dbReference>
<name>A0ABQ6SYB8_9GAMM</name>
<dbReference type="InterPro" id="IPR008966">
    <property type="entry name" value="Adhesion_dom_sf"/>
</dbReference>
<dbReference type="EMBL" id="VYKI01000022">
    <property type="protein sequence ID" value="KAA8995474.1"/>
    <property type="molecule type" value="Genomic_DNA"/>
</dbReference>
<comment type="caution">
    <text evidence="1">The sequence shown here is derived from an EMBL/GenBank/DDBJ whole genome shotgun (WGS) entry which is preliminary data.</text>
</comment>
<dbReference type="SUPFAM" id="SSF49401">
    <property type="entry name" value="Bacterial adhesins"/>
    <property type="match status" value="1"/>
</dbReference>
<sequence>MECGAAQPRADMVLRDAGDASNSGSILSATADSTARGVRMQLLSAGVEVQFGKAWFFNPGTGGNHDFPFTARYIRTDEPLVPGLIKGEAVLSVDYW</sequence>
<reference evidence="1 2" key="1">
    <citation type="journal article" date="2020" name="Antonie Van Leeuwenhoek">
        <title>Stenotrophomonas cyclobalanopsidis sp. nov., isolated from the leaf spot disease of Cyclobalanopsis patelliformis.</title>
        <authorList>
            <person name="Bian D.R."/>
            <person name="Xue H."/>
            <person name="Piao C.G."/>
            <person name="Li Y."/>
        </authorList>
    </citation>
    <scope>NUCLEOTIDE SEQUENCE [LARGE SCALE GENOMIC DNA]</scope>
    <source>
        <strain evidence="1 2">TPQG1-4</strain>
    </source>
</reference>
<protein>
    <submittedName>
        <fullName evidence="1">Fimbrial protein</fullName>
    </submittedName>
</protein>
<evidence type="ECO:0000313" key="2">
    <source>
        <dbReference type="Proteomes" id="UP000326367"/>
    </source>
</evidence>
<dbReference type="InterPro" id="IPR036937">
    <property type="entry name" value="Adhesion_dom_fimbrial_sf"/>
</dbReference>
<organism evidence="1 2">
    <name type="scientific">Stenotrophomonas cyclobalanopsidis</name>
    <dbReference type="NCBI Taxonomy" id="2771362"/>
    <lineage>
        <taxon>Bacteria</taxon>
        <taxon>Pseudomonadati</taxon>
        <taxon>Pseudomonadota</taxon>
        <taxon>Gammaproteobacteria</taxon>
        <taxon>Lysobacterales</taxon>
        <taxon>Lysobacteraceae</taxon>
        <taxon>Stenotrophomonas</taxon>
    </lineage>
</organism>
<accession>A0ABQ6SYB8</accession>
<dbReference type="Proteomes" id="UP000326367">
    <property type="component" value="Unassembled WGS sequence"/>
</dbReference>